<evidence type="ECO:0000313" key="1">
    <source>
        <dbReference type="EMBL" id="MFC5134553.1"/>
    </source>
</evidence>
<accession>A0ABD5QR07</accession>
<comment type="caution">
    <text evidence="1">The sequence shown here is derived from an EMBL/GenBank/DDBJ whole genome shotgun (WGS) entry which is preliminary data.</text>
</comment>
<organism evidence="1 2">
    <name type="scientific">Halorubrum glutamatedens</name>
    <dbReference type="NCBI Taxonomy" id="2707018"/>
    <lineage>
        <taxon>Archaea</taxon>
        <taxon>Methanobacteriati</taxon>
        <taxon>Methanobacteriota</taxon>
        <taxon>Stenosarchaea group</taxon>
        <taxon>Halobacteria</taxon>
        <taxon>Halobacteriales</taxon>
        <taxon>Haloferacaceae</taxon>
        <taxon>Halorubrum</taxon>
    </lineage>
</organism>
<evidence type="ECO:0000313" key="2">
    <source>
        <dbReference type="Proteomes" id="UP001596145"/>
    </source>
</evidence>
<protein>
    <submittedName>
        <fullName evidence="1">Uncharacterized protein</fullName>
    </submittedName>
</protein>
<dbReference type="EMBL" id="JBHSKV010000009">
    <property type="protein sequence ID" value="MFC5134553.1"/>
    <property type="molecule type" value="Genomic_DNA"/>
</dbReference>
<keyword evidence="2" id="KW-1185">Reference proteome</keyword>
<name>A0ABD5QR07_9EURY</name>
<proteinExistence type="predicted"/>
<dbReference type="RefSeq" id="WP_122106686.1">
    <property type="nucleotide sequence ID" value="NZ_JBHSKV010000009.1"/>
</dbReference>
<sequence>MSRISRVLARLPWTRLKHGFQHGIRRRFFRHEGSPPYQLLDSDRQHVKEMLARNHFATWHVISYYYVHDAFGEEVLNMRRIESLDREGRFWQTHVRGFSHPDGFVVCPHFELCPVEQPASHLDKVGLSAPIGMKKAKAIWEANGVDVLEESTPEGSTSGASEPAP</sequence>
<dbReference type="AlphaFoldDB" id="A0ABD5QR07"/>
<reference evidence="1 2" key="1">
    <citation type="journal article" date="2019" name="Int. J. Syst. Evol. Microbiol.">
        <title>The Global Catalogue of Microorganisms (GCM) 10K type strain sequencing project: providing services to taxonomists for standard genome sequencing and annotation.</title>
        <authorList>
            <consortium name="The Broad Institute Genomics Platform"/>
            <consortium name="The Broad Institute Genome Sequencing Center for Infectious Disease"/>
            <person name="Wu L."/>
            <person name="Ma J."/>
        </authorList>
    </citation>
    <scope>NUCLEOTIDE SEQUENCE [LARGE SCALE GENOMIC DNA]</scope>
    <source>
        <strain evidence="1 2">CGMCC 1.16026</strain>
    </source>
</reference>
<gene>
    <name evidence="1" type="ORF">ACFPJA_07450</name>
</gene>
<dbReference type="Proteomes" id="UP001596145">
    <property type="component" value="Unassembled WGS sequence"/>
</dbReference>